<evidence type="ECO:0000313" key="2">
    <source>
        <dbReference type="EMBL" id="KAH3839578.1"/>
    </source>
</evidence>
<feature type="compositionally biased region" description="Basic and acidic residues" evidence="1">
    <location>
        <begin position="37"/>
        <end position="48"/>
    </location>
</feature>
<comment type="caution">
    <text evidence="2">The sequence shown here is derived from an EMBL/GenBank/DDBJ whole genome shotgun (WGS) entry which is preliminary data.</text>
</comment>
<sequence>MSSLIPLAFPINGYAGRQRSFEIRVFLFLDGLPTKDREPHLPEAKGARDPPATTILSVKNGLPGSEAKSHA</sequence>
<reference evidence="2" key="1">
    <citation type="journal article" date="2019" name="bioRxiv">
        <title>The Genome of the Zebra Mussel, Dreissena polymorpha: A Resource for Invasive Species Research.</title>
        <authorList>
            <person name="McCartney M.A."/>
            <person name="Auch B."/>
            <person name="Kono T."/>
            <person name="Mallez S."/>
            <person name="Zhang Y."/>
            <person name="Obille A."/>
            <person name="Becker A."/>
            <person name="Abrahante J.E."/>
            <person name="Garbe J."/>
            <person name="Badalamenti J.P."/>
            <person name="Herman A."/>
            <person name="Mangelson H."/>
            <person name="Liachko I."/>
            <person name="Sullivan S."/>
            <person name="Sone E.D."/>
            <person name="Koren S."/>
            <person name="Silverstein K.A.T."/>
            <person name="Beckman K.B."/>
            <person name="Gohl D.M."/>
        </authorList>
    </citation>
    <scope>NUCLEOTIDE SEQUENCE</scope>
    <source>
        <strain evidence="2">Duluth1</strain>
        <tissue evidence="2">Whole animal</tissue>
    </source>
</reference>
<evidence type="ECO:0000313" key="3">
    <source>
        <dbReference type="Proteomes" id="UP000828390"/>
    </source>
</evidence>
<dbReference type="EMBL" id="JAIWYP010000004">
    <property type="protein sequence ID" value="KAH3839578.1"/>
    <property type="molecule type" value="Genomic_DNA"/>
</dbReference>
<evidence type="ECO:0000256" key="1">
    <source>
        <dbReference type="SAM" id="MobiDB-lite"/>
    </source>
</evidence>
<dbReference type="Proteomes" id="UP000828390">
    <property type="component" value="Unassembled WGS sequence"/>
</dbReference>
<accession>A0A9D4QQJ6</accession>
<keyword evidence="3" id="KW-1185">Reference proteome</keyword>
<dbReference type="AlphaFoldDB" id="A0A9D4QQJ6"/>
<protein>
    <submittedName>
        <fullName evidence="2">Uncharacterized protein</fullName>
    </submittedName>
</protein>
<proteinExistence type="predicted"/>
<name>A0A9D4QQJ6_DREPO</name>
<feature type="region of interest" description="Disordered" evidence="1">
    <location>
        <begin position="37"/>
        <end position="71"/>
    </location>
</feature>
<gene>
    <name evidence="2" type="ORF">DPMN_113010</name>
</gene>
<organism evidence="2 3">
    <name type="scientific">Dreissena polymorpha</name>
    <name type="common">Zebra mussel</name>
    <name type="synonym">Mytilus polymorpha</name>
    <dbReference type="NCBI Taxonomy" id="45954"/>
    <lineage>
        <taxon>Eukaryota</taxon>
        <taxon>Metazoa</taxon>
        <taxon>Spiralia</taxon>
        <taxon>Lophotrochozoa</taxon>
        <taxon>Mollusca</taxon>
        <taxon>Bivalvia</taxon>
        <taxon>Autobranchia</taxon>
        <taxon>Heteroconchia</taxon>
        <taxon>Euheterodonta</taxon>
        <taxon>Imparidentia</taxon>
        <taxon>Neoheterodontei</taxon>
        <taxon>Myida</taxon>
        <taxon>Dreissenoidea</taxon>
        <taxon>Dreissenidae</taxon>
        <taxon>Dreissena</taxon>
    </lineage>
</organism>
<reference evidence="2" key="2">
    <citation type="submission" date="2020-11" db="EMBL/GenBank/DDBJ databases">
        <authorList>
            <person name="McCartney M.A."/>
            <person name="Auch B."/>
            <person name="Kono T."/>
            <person name="Mallez S."/>
            <person name="Becker A."/>
            <person name="Gohl D.M."/>
            <person name="Silverstein K.A.T."/>
            <person name="Koren S."/>
            <person name="Bechman K.B."/>
            <person name="Herman A."/>
            <person name="Abrahante J.E."/>
            <person name="Garbe J."/>
        </authorList>
    </citation>
    <scope>NUCLEOTIDE SEQUENCE</scope>
    <source>
        <strain evidence="2">Duluth1</strain>
        <tissue evidence="2">Whole animal</tissue>
    </source>
</reference>